<dbReference type="STRING" id="40149.A0A0E0EKH3"/>
<feature type="region of interest" description="Disordered" evidence="1">
    <location>
        <begin position="71"/>
        <end position="104"/>
    </location>
</feature>
<sequence length="104" mass="11440">MAAISRTVHNVEAEPHDHVKRMPKPAPHGKVIKIQVDDADPAKLVLLGGDLGEEEAKSILEVLKKNIDIFDRPHHAPSGSQTGRQAKETEAAEDVRRLPKRSKS</sequence>
<feature type="region of interest" description="Disordered" evidence="1">
    <location>
        <begin position="1"/>
        <end position="26"/>
    </location>
</feature>
<evidence type="ECO:0000256" key="1">
    <source>
        <dbReference type="SAM" id="MobiDB-lite"/>
    </source>
</evidence>
<accession>A0A0E0EKH3</accession>
<protein>
    <submittedName>
        <fullName evidence="2">Uncharacterized protein</fullName>
    </submittedName>
</protein>
<dbReference type="eggNOG" id="KOG0017">
    <property type="taxonomic scope" value="Eukaryota"/>
</dbReference>
<reference evidence="2" key="1">
    <citation type="submission" date="2015-04" db="UniProtKB">
        <authorList>
            <consortium name="EnsemblPlants"/>
        </authorList>
    </citation>
    <scope>IDENTIFICATION</scope>
</reference>
<dbReference type="Proteomes" id="UP000008021">
    <property type="component" value="Chromosome 8"/>
</dbReference>
<dbReference type="AlphaFoldDB" id="A0A0E0EKH3"/>
<dbReference type="Gramene" id="OMERI08G09440.1">
    <property type="protein sequence ID" value="OMERI08G09440.1"/>
    <property type="gene ID" value="OMERI08G09440"/>
</dbReference>
<proteinExistence type="predicted"/>
<name>A0A0E0EKH3_9ORYZ</name>
<evidence type="ECO:0000313" key="2">
    <source>
        <dbReference type="EnsemblPlants" id="OMERI08G09440.1"/>
    </source>
</evidence>
<dbReference type="HOGENOM" id="CLU_178074_0_0_1"/>
<dbReference type="EnsemblPlants" id="OMERI08G09440.1">
    <property type="protein sequence ID" value="OMERI08G09440.1"/>
    <property type="gene ID" value="OMERI08G09440"/>
</dbReference>
<feature type="compositionally biased region" description="Basic and acidic residues" evidence="1">
    <location>
        <begin position="85"/>
        <end position="97"/>
    </location>
</feature>
<evidence type="ECO:0000313" key="3">
    <source>
        <dbReference type="Proteomes" id="UP000008021"/>
    </source>
</evidence>
<organism evidence="2">
    <name type="scientific">Oryza meridionalis</name>
    <dbReference type="NCBI Taxonomy" id="40149"/>
    <lineage>
        <taxon>Eukaryota</taxon>
        <taxon>Viridiplantae</taxon>
        <taxon>Streptophyta</taxon>
        <taxon>Embryophyta</taxon>
        <taxon>Tracheophyta</taxon>
        <taxon>Spermatophyta</taxon>
        <taxon>Magnoliopsida</taxon>
        <taxon>Liliopsida</taxon>
        <taxon>Poales</taxon>
        <taxon>Poaceae</taxon>
        <taxon>BOP clade</taxon>
        <taxon>Oryzoideae</taxon>
        <taxon>Oryzeae</taxon>
        <taxon>Oryzinae</taxon>
        <taxon>Oryza</taxon>
    </lineage>
</organism>
<keyword evidence="3" id="KW-1185">Reference proteome</keyword>
<reference evidence="2" key="2">
    <citation type="submission" date="2018-05" db="EMBL/GenBank/DDBJ databases">
        <title>OmerRS3 (Oryza meridionalis Reference Sequence Version 3).</title>
        <authorList>
            <person name="Zhang J."/>
            <person name="Kudrna D."/>
            <person name="Lee S."/>
            <person name="Talag J."/>
            <person name="Welchert J."/>
            <person name="Wing R.A."/>
        </authorList>
    </citation>
    <scope>NUCLEOTIDE SEQUENCE [LARGE SCALE GENOMIC DNA]</scope>
    <source>
        <strain evidence="2">cv. OR44</strain>
    </source>
</reference>